<gene>
    <name evidence="3" type="ORF">COO92_12200</name>
</gene>
<sequence>MTDQPILVGYDGTDAAQRAAEFAGQRAAAVGCAVHLVFVLEWSPYSFLSTKELEERHQRRTEELSRAEETLKPALDALAKLKVPVTSEVRYGHSGELICAIAKEKNASQIILGRKGGSALGARLLGSLPLTLVQASPVPVTVVP</sequence>
<comment type="similarity">
    <text evidence="1">Belongs to the universal stress protein A family.</text>
</comment>
<proteinExistence type="inferred from homology"/>
<dbReference type="RefSeq" id="WP_022732168.1">
    <property type="nucleotide sequence ID" value="NZ_NXGX01000004.1"/>
</dbReference>
<dbReference type="Proteomes" id="UP000233332">
    <property type="component" value="Unassembled WGS sequence"/>
</dbReference>
<evidence type="ECO:0000313" key="3">
    <source>
        <dbReference type="EMBL" id="PKR58486.1"/>
    </source>
</evidence>
<dbReference type="Pfam" id="PF00582">
    <property type="entry name" value="Usp"/>
    <property type="match status" value="1"/>
</dbReference>
<organism evidence="3 4">
    <name type="scientific">Thalassospira lohafexi</name>
    <dbReference type="NCBI Taxonomy" id="744227"/>
    <lineage>
        <taxon>Bacteria</taxon>
        <taxon>Pseudomonadati</taxon>
        <taxon>Pseudomonadota</taxon>
        <taxon>Alphaproteobacteria</taxon>
        <taxon>Rhodospirillales</taxon>
        <taxon>Thalassospiraceae</taxon>
        <taxon>Thalassospira</taxon>
    </lineage>
</organism>
<dbReference type="InterPro" id="IPR006015">
    <property type="entry name" value="Universal_stress_UspA"/>
</dbReference>
<dbReference type="InterPro" id="IPR014729">
    <property type="entry name" value="Rossmann-like_a/b/a_fold"/>
</dbReference>
<dbReference type="Gene3D" id="3.40.50.620">
    <property type="entry name" value="HUPs"/>
    <property type="match status" value="1"/>
</dbReference>
<dbReference type="AlphaFoldDB" id="A0A2N3L6W9"/>
<dbReference type="PRINTS" id="PR01438">
    <property type="entry name" value="UNVRSLSTRESS"/>
</dbReference>
<dbReference type="InterPro" id="IPR006016">
    <property type="entry name" value="UspA"/>
</dbReference>
<accession>A0A2N3L6W9</accession>
<evidence type="ECO:0000256" key="1">
    <source>
        <dbReference type="ARBA" id="ARBA00008791"/>
    </source>
</evidence>
<feature type="domain" description="UspA" evidence="2">
    <location>
        <begin position="5"/>
        <end position="144"/>
    </location>
</feature>
<dbReference type="EMBL" id="NXGX01000004">
    <property type="protein sequence ID" value="PKR58486.1"/>
    <property type="molecule type" value="Genomic_DNA"/>
</dbReference>
<protein>
    <submittedName>
        <fullName evidence="3">Universal stress protein</fullName>
    </submittedName>
</protein>
<dbReference type="CDD" id="cd00293">
    <property type="entry name" value="USP-like"/>
    <property type="match status" value="1"/>
</dbReference>
<dbReference type="PANTHER" id="PTHR46268">
    <property type="entry name" value="STRESS RESPONSE PROTEIN NHAX"/>
    <property type="match status" value="1"/>
</dbReference>
<name>A0A2N3L6W9_9PROT</name>
<comment type="caution">
    <text evidence="3">The sequence shown here is derived from an EMBL/GenBank/DDBJ whole genome shotgun (WGS) entry which is preliminary data.</text>
</comment>
<dbReference type="PANTHER" id="PTHR46268:SF6">
    <property type="entry name" value="UNIVERSAL STRESS PROTEIN UP12"/>
    <property type="match status" value="1"/>
</dbReference>
<evidence type="ECO:0000313" key="4">
    <source>
        <dbReference type="Proteomes" id="UP000233332"/>
    </source>
</evidence>
<evidence type="ECO:0000259" key="2">
    <source>
        <dbReference type="Pfam" id="PF00582"/>
    </source>
</evidence>
<dbReference type="SUPFAM" id="SSF52402">
    <property type="entry name" value="Adenine nucleotide alpha hydrolases-like"/>
    <property type="match status" value="1"/>
</dbReference>
<keyword evidence="4" id="KW-1185">Reference proteome</keyword>
<reference evidence="3 4" key="1">
    <citation type="submission" date="2017-09" db="EMBL/GenBank/DDBJ databases">
        <title>Biodiversity and function of Thalassospira species in the particle-attached aromatic-hydrocarbon-degrading consortia from the surface seawater of the China South Sea.</title>
        <authorList>
            <person name="Dong C."/>
            <person name="Lai Q."/>
            <person name="Shao Z."/>
        </authorList>
    </citation>
    <scope>NUCLEOTIDE SEQUENCE [LARGE SCALE GENOMIC DNA]</scope>
    <source>
        <strain evidence="3 4">139Z-12</strain>
    </source>
</reference>
<dbReference type="GeneID" id="98669080"/>